<dbReference type="Gene3D" id="1.20.144.10">
    <property type="entry name" value="Phosphatidic acid phosphatase type 2/haloperoxidase"/>
    <property type="match status" value="1"/>
</dbReference>
<evidence type="ECO:0000313" key="4">
    <source>
        <dbReference type="Proteomes" id="UP000014227"/>
    </source>
</evidence>
<evidence type="ECO:0000259" key="2">
    <source>
        <dbReference type="SMART" id="SM00014"/>
    </source>
</evidence>
<name>S0EYR4_CHTCT</name>
<dbReference type="KEGG" id="ccz:CCALI_01813"/>
<dbReference type="STRING" id="454171.CP488_02279"/>
<dbReference type="InterPro" id="IPR000326">
    <property type="entry name" value="PAP2/HPO"/>
</dbReference>
<feature type="signal peptide" evidence="1">
    <location>
        <begin position="1"/>
        <end position="26"/>
    </location>
</feature>
<evidence type="ECO:0000256" key="1">
    <source>
        <dbReference type="SAM" id="SignalP"/>
    </source>
</evidence>
<proteinExistence type="predicted"/>
<dbReference type="PROSITE" id="PS51257">
    <property type="entry name" value="PROKAR_LIPOPROTEIN"/>
    <property type="match status" value="1"/>
</dbReference>
<dbReference type="InterPro" id="IPR036938">
    <property type="entry name" value="PAP2/HPO_sf"/>
</dbReference>
<keyword evidence="1" id="KW-0732">Signal</keyword>
<dbReference type="SMART" id="SM00014">
    <property type="entry name" value="acidPPc"/>
    <property type="match status" value="1"/>
</dbReference>
<organism evidence="3 4">
    <name type="scientific">Chthonomonas calidirosea (strain DSM 23976 / ICMP 18418 / T49)</name>
    <dbReference type="NCBI Taxonomy" id="1303518"/>
    <lineage>
        <taxon>Bacteria</taxon>
        <taxon>Bacillati</taxon>
        <taxon>Armatimonadota</taxon>
        <taxon>Chthonomonadia</taxon>
        <taxon>Chthonomonadales</taxon>
        <taxon>Chthonomonadaceae</taxon>
        <taxon>Chthonomonas</taxon>
    </lineage>
</organism>
<dbReference type="OrthoDB" id="9789113at2"/>
<feature type="chain" id="PRO_5004496526" evidence="1">
    <location>
        <begin position="27"/>
        <end position="190"/>
    </location>
</feature>
<accession>S0EYR4</accession>
<feature type="domain" description="Phosphatidic acid phosphatase type 2/haloperoxidase" evidence="2">
    <location>
        <begin position="66"/>
        <end position="163"/>
    </location>
</feature>
<dbReference type="Proteomes" id="UP000014227">
    <property type="component" value="Chromosome I"/>
</dbReference>
<dbReference type="eggNOG" id="COG0671">
    <property type="taxonomic scope" value="Bacteria"/>
</dbReference>
<dbReference type="PATRIC" id="fig|1303518.3.peg.1872"/>
<dbReference type="EMBL" id="HF951689">
    <property type="protein sequence ID" value="CCW35625.1"/>
    <property type="molecule type" value="Genomic_DNA"/>
</dbReference>
<protein>
    <submittedName>
        <fullName evidence="3">Membrane-associated phospholipid phosphatase</fullName>
    </submittedName>
</protein>
<dbReference type="AlphaFoldDB" id="S0EYR4"/>
<dbReference type="PANTHER" id="PTHR14969:SF13">
    <property type="entry name" value="AT30094P"/>
    <property type="match status" value="1"/>
</dbReference>
<dbReference type="InParanoid" id="S0EYR4"/>
<dbReference type="PANTHER" id="PTHR14969">
    <property type="entry name" value="SPHINGOSINE-1-PHOSPHATE PHOSPHOHYDROLASE"/>
    <property type="match status" value="1"/>
</dbReference>
<keyword evidence="4" id="KW-1185">Reference proteome</keyword>
<dbReference type="RefSeq" id="WP_016483152.1">
    <property type="nucleotide sequence ID" value="NC_021487.1"/>
</dbReference>
<gene>
    <name evidence="3" type="ORF">CCALI_01813</name>
</gene>
<dbReference type="HOGENOM" id="CLU_1425698_0_0_0"/>
<reference evidence="4" key="1">
    <citation type="submission" date="2013-03" db="EMBL/GenBank/DDBJ databases">
        <title>Genome sequence of Chthonomonas calidirosea, the first sequenced genome from the Armatimonadetes phylum (formally candidate division OP10).</title>
        <authorList>
            <person name="Lee K.C.Y."/>
            <person name="Morgan X.C."/>
            <person name="Dunfield P.F."/>
            <person name="Tamas I."/>
            <person name="Houghton K.M."/>
            <person name="Vyssotski M."/>
            <person name="Ryan J.L.J."/>
            <person name="Lagutin K."/>
            <person name="McDonald I.R."/>
            <person name="Stott M.B."/>
        </authorList>
    </citation>
    <scope>NUCLEOTIDE SEQUENCE [LARGE SCALE GENOMIC DNA]</scope>
    <source>
        <strain evidence="4">DSM 23976 / ICMP 18418 / T49</strain>
    </source>
</reference>
<evidence type="ECO:0000313" key="3">
    <source>
        <dbReference type="EMBL" id="CCW35625.1"/>
    </source>
</evidence>
<sequence length="190" mass="20352">MAFPRSQLICTSISLALLSLSCRARADKPFDHQMWQFLSGTGNVIYLTTGVGLPLLTDGHLGWNHTLRVADAVGTSVLLCEGLKALIREKRPDSNAHDSFPSGHATAAFAVATTESALHPDQTPYWFAGAALIAASRVGLHRHTVGDVLAGAALGYGIARWEVASPRGLLLAPWIRPERHVYGLTLSASF</sequence>
<dbReference type="SUPFAM" id="SSF48317">
    <property type="entry name" value="Acid phosphatase/Vanadium-dependent haloperoxidase"/>
    <property type="match status" value="1"/>
</dbReference>
<dbReference type="Pfam" id="PF01569">
    <property type="entry name" value="PAP2"/>
    <property type="match status" value="1"/>
</dbReference>